<comment type="similarity">
    <text evidence="1">Belongs to the HupJ family.</text>
</comment>
<evidence type="ECO:0000313" key="2">
    <source>
        <dbReference type="EMBL" id="MDR5865735.1"/>
    </source>
</evidence>
<gene>
    <name evidence="2" type="primary">hybE</name>
    <name evidence="2" type="ORF">QC818_02875</name>
</gene>
<accession>A0ABU1FYH2</accession>
<name>A0ABU1FYH2_9GAMM</name>
<organism evidence="2 3">
    <name type="scientific">Halomonas koreensis</name>
    <dbReference type="NCBI Taxonomy" id="245385"/>
    <lineage>
        <taxon>Bacteria</taxon>
        <taxon>Pseudomonadati</taxon>
        <taxon>Pseudomonadota</taxon>
        <taxon>Gammaproteobacteria</taxon>
        <taxon>Oceanospirillales</taxon>
        <taxon>Halomonadaceae</taxon>
        <taxon>Halomonas</taxon>
    </lineage>
</organism>
<keyword evidence="3" id="KW-1185">Reference proteome</keyword>
<proteinExistence type="inferred from homology"/>
<evidence type="ECO:0000256" key="1">
    <source>
        <dbReference type="ARBA" id="ARBA00006532"/>
    </source>
</evidence>
<dbReference type="EMBL" id="JARWAK010000002">
    <property type="protein sequence ID" value="MDR5865735.1"/>
    <property type="molecule type" value="Genomic_DNA"/>
</dbReference>
<dbReference type="Proteomes" id="UP001264519">
    <property type="component" value="Unassembled WGS sequence"/>
</dbReference>
<reference evidence="2 3" key="1">
    <citation type="submission" date="2023-04" db="EMBL/GenBank/DDBJ databases">
        <title>A long-awaited taxogenomic arrangement of the family Halomonadaceae.</title>
        <authorList>
            <person name="De La Haba R."/>
            <person name="Chuvochina M."/>
            <person name="Wittouck S."/>
            <person name="Arahal D.R."/>
            <person name="Sanchez-Porro C."/>
            <person name="Hugenholtz P."/>
            <person name="Ventosa A."/>
        </authorList>
    </citation>
    <scope>NUCLEOTIDE SEQUENCE [LARGE SCALE GENOMIC DNA]</scope>
    <source>
        <strain evidence="2 3">DSM 23530</strain>
    </source>
</reference>
<dbReference type="Gene3D" id="3.30.1460.40">
    <property type="entry name" value="[NiFe]-hydrogenase assembly chaperone, HybE"/>
    <property type="match status" value="1"/>
</dbReference>
<dbReference type="InterPro" id="IPR023994">
    <property type="entry name" value="NiFe-hyd_HybE"/>
</dbReference>
<comment type="caution">
    <text evidence="2">The sequence shown here is derived from an EMBL/GenBank/DDBJ whole genome shotgun (WGS) entry which is preliminary data.</text>
</comment>
<dbReference type="InterPro" id="IPR038530">
    <property type="entry name" value="NiFe-hyd_HybE_sf"/>
</dbReference>
<dbReference type="RefSeq" id="WP_309651335.1">
    <property type="nucleotide sequence ID" value="NZ_JARWAK010000002.1"/>
</dbReference>
<dbReference type="Pfam" id="PF11939">
    <property type="entry name" value="NiFe-hyd_HybE"/>
    <property type="match status" value="1"/>
</dbReference>
<evidence type="ECO:0000313" key="3">
    <source>
        <dbReference type="Proteomes" id="UP001264519"/>
    </source>
</evidence>
<sequence length="143" mass="15400">MQALTADQYERLATLACAWARAHLAEAKAEPHYNPRLGVDALCFQPQALPDGRPALLGALITPVSLSLALVPESPMAPPEAASLVLTLPSGRYPFRVLALDAEQWLWACPLLDDLSDIDSLQEGSRLAQRLMERVMAPAASGD</sequence>
<protein>
    <submittedName>
        <fullName evidence="2">[NiFe]-hydrogenase assembly chaperone HybE</fullName>
    </submittedName>
</protein>